<dbReference type="GO" id="GO:0043565">
    <property type="term" value="F:sequence-specific DNA binding"/>
    <property type="evidence" value="ECO:0007669"/>
    <property type="project" value="TreeGrafter"/>
</dbReference>
<dbReference type="AlphaFoldDB" id="A0A137RKG3"/>
<accession>A0A137RKG3</accession>
<dbReference type="Proteomes" id="UP000070138">
    <property type="component" value="Unassembled WGS sequence"/>
</dbReference>
<comment type="caution">
    <text evidence="2">The sequence shown here is derived from an EMBL/GenBank/DDBJ whole genome shotgun (WGS) entry which is preliminary data.</text>
</comment>
<dbReference type="EMBL" id="JRWG01000002">
    <property type="protein sequence ID" value="KXO00673.1"/>
    <property type="molecule type" value="Genomic_DNA"/>
</dbReference>
<dbReference type="PANTHER" id="PTHR36966">
    <property type="entry name" value="REP-ASSOCIATED TYROSINE TRANSPOSASE"/>
    <property type="match status" value="1"/>
</dbReference>
<protein>
    <recommendedName>
        <fullName evidence="1">Transposase IS200-like domain-containing protein</fullName>
    </recommendedName>
</protein>
<evidence type="ECO:0000313" key="2">
    <source>
        <dbReference type="EMBL" id="KXO00673.1"/>
    </source>
</evidence>
<reference evidence="2 3" key="2">
    <citation type="journal article" date="2016" name="Int. J. Syst. Evol. Microbiol.">
        <title>Vitellibacter aquimaris sp. nov., a marine bacterium isolated from seawater.</title>
        <authorList>
            <person name="Thevarajoo S."/>
            <person name="Selvaratnam C."/>
            <person name="Goh K.M."/>
            <person name="Hong K.W."/>
            <person name="Chan X.Y."/>
            <person name="Chan K.G."/>
            <person name="Chong C.S."/>
        </authorList>
    </citation>
    <scope>NUCLEOTIDE SEQUENCE [LARGE SCALE GENOMIC DNA]</scope>
    <source>
        <strain evidence="2 3">D-24</strain>
    </source>
</reference>
<sequence>MVKHKDGSFRLKNWDYSNIGLYFLTICTKKKEHFFGNIENDIMVLNEVGLIVESNWRNIETQYSNIEIADFVIMPNHLHGILIIDGLKHLKTNDFAIDEKTGGITGNKNPMLHQNISTAVRWFKGKTTFDCRKINTKFGWQPRFYDHIIRNQTSFLKIQDYIQNNPKMWYRDRNNEAGLKMQARD</sequence>
<dbReference type="Gene3D" id="3.30.70.1290">
    <property type="entry name" value="Transposase IS200-like"/>
    <property type="match status" value="1"/>
</dbReference>
<gene>
    <name evidence="2" type="ORF">LS48_04605</name>
</gene>
<evidence type="ECO:0000259" key="1">
    <source>
        <dbReference type="SMART" id="SM01321"/>
    </source>
</evidence>
<dbReference type="STRING" id="1548749.LS48_04605"/>
<name>A0A137RKG3_9FLAO</name>
<proteinExistence type="predicted"/>
<feature type="domain" description="Transposase IS200-like" evidence="1">
    <location>
        <begin position="17"/>
        <end position="165"/>
    </location>
</feature>
<organism evidence="2 3">
    <name type="scientific">Aequorivita aquimaris</name>
    <dbReference type="NCBI Taxonomy" id="1548749"/>
    <lineage>
        <taxon>Bacteria</taxon>
        <taxon>Pseudomonadati</taxon>
        <taxon>Bacteroidota</taxon>
        <taxon>Flavobacteriia</taxon>
        <taxon>Flavobacteriales</taxon>
        <taxon>Flavobacteriaceae</taxon>
        <taxon>Aequorivita</taxon>
    </lineage>
</organism>
<dbReference type="PATRIC" id="fig|1548749.3.peg.971"/>
<dbReference type="SUPFAM" id="SSF143422">
    <property type="entry name" value="Transposase IS200-like"/>
    <property type="match status" value="1"/>
</dbReference>
<dbReference type="InterPro" id="IPR002686">
    <property type="entry name" value="Transposase_17"/>
</dbReference>
<reference evidence="3" key="1">
    <citation type="submission" date="2014-10" db="EMBL/GenBank/DDBJ databases">
        <title>Genome sequencing of Vitellibacter sp. D-24.</title>
        <authorList>
            <person name="Thevarajoo S."/>
            <person name="Selvaratnam C."/>
            <person name="Goh K.M."/>
            <person name="Chong C.S."/>
        </authorList>
    </citation>
    <scope>NUCLEOTIDE SEQUENCE [LARGE SCALE GENOMIC DNA]</scope>
    <source>
        <strain evidence="3">D-24</strain>
    </source>
</reference>
<dbReference type="SMART" id="SM01321">
    <property type="entry name" value="Y1_Tnp"/>
    <property type="match status" value="1"/>
</dbReference>
<dbReference type="InterPro" id="IPR036515">
    <property type="entry name" value="Transposase_17_sf"/>
</dbReference>
<dbReference type="GO" id="GO:0006313">
    <property type="term" value="P:DNA transposition"/>
    <property type="evidence" value="ECO:0007669"/>
    <property type="project" value="InterPro"/>
</dbReference>
<evidence type="ECO:0000313" key="3">
    <source>
        <dbReference type="Proteomes" id="UP000070138"/>
    </source>
</evidence>
<dbReference type="InterPro" id="IPR052715">
    <property type="entry name" value="RAYT_transposase"/>
</dbReference>
<dbReference type="GO" id="GO:0004803">
    <property type="term" value="F:transposase activity"/>
    <property type="evidence" value="ECO:0007669"/>
    <property type="project" value="InterPro"/>
</dbReference>
<keyword evidence="3" id="KW-1185">Reference proteome</keyword>
<dbReference type="PANTHER" id="PTHR36966:SF1">
    <property type="entry name" value="REP-ASSOCIATED TYROSINE TRANSPOSASE"/>
    <property type="match status" value="1"/>
</dbReference>